<evidence type="ECO:0000256" key="1">
    <source>
        <dbReference type="SAM" id="MobiDB-lite"/>
    </source>
</evidence>
<evidence type="ECO:0000313" key="3">
    <source>
        <dbReference type="Proteomes" id="UP000054560"/>
    </source>
</evidence>
<feature type="region of interest" description="Disordered" evidence="1">
    <location>
        <begin position="68"/>
        <end position="100"/>
    </location>
</feature>
<keyword evidence="3" id="KW-1185">Reference proteome</keyword>
<organism evidence="2 3">
    <name type="scientific">Sphaeroforma arctica JP610</name>
    <dbReference type="NCBI Taxonomy" id="667725"/>
    <lineage>
        <taxon>Eukaryota</taxon>
        <taxon>Ichthyosporea</taxon>
        <taxon>Ichthyophonida</taxon>
        <taxon>Sphaeroforma</taxon>
    </lineage>
</organism>
<feature type="region of interest" description="Disordered" evidence="1">
    <location>
        <begin position="122"/>
        <end position="143"/>
    </location>
</feature>
<evidence type="ECO:0000313" key="2">
    <source>
        <dbReference type="EMBL" id="KNC80996.1"/>
    </source>
</evidence>
<dbReference type="RefSeq" id="XP_014154898.1">
    <property type="nucleotide sequence ID" value="XM_014299423.1"/>
</dbReference>
<proteinExistence type="predicted"/>
<dbReference type="GeneID" id="25907160"/>
<protein>
    <submittedName>
        <fullName evidence="2">Uncharacterized protein</fullName>
    </submittedName>
</protein>
<accession>A0A0L0FWQ5</accession>
<dbReference type="EMBL" id="KQ242080">
    <property type="protein sequence ID" value="KNC80996.1"/>
    <property type="molecule type" value="Genomic_DNA"/>
</dbReference>
<gene>
    <name evidence="2" type="ORF">SARC_06656</name>
</gene>
<name>A0A0L0FWQ5_9EUKA</name>
<dbReference type="AlphaFoldDB" id="A0A0L0FWQ5"/>
<reference evidence="2 3" key="1">
    <citation type="submission" date="2011-02" db="EMBL/GenBank/DDBJ databases">
        <title>The Genome Sequence of Sphaeroforma arctica JP610.</title>
        <authorList>
            <consortium name="The Broad Institute Genome Sequencing Platform"/>
            <person name="Russ C."/>
            <person name="Cuomo C."/>
            <person name="Young S.K."/>
            <person name="Zeng Q."/>
            <person name="Gargeya S."/>
            <person name="Alvarado L."/>
            <person name="Berlin A."/>
            <person name="Chapman S.B."/>
            <person name="Chen Z."/>
            <person name="Freedman E."/>
            <person name="Gellesch M."/>
            <person name="Goldberg J."/>
            <person name="Griggs A."/>
            <person name="Gujja S."/>
            <person name="Heilman E."/>
            <person name="Heiman D."/>
            <person name="Howarth C."/>
            <person name="Mehta T."/>
            <person name="Neiman D."/>
            <person name="Pearson M."/>
            <person name="Roberts A."/>
            <person name="Saif S."/>
            <person name="Shea T."/>
            <person name="Shenoy N."/>
            <person name="Sisk P."/>
            <person name="Stolte C."/>
            <person name="Sykes S."/>
            <person name="White J."/>
            <person name="Yandava C."/>
            <person name="Burger G."/>
            <person name="Gray M.W."/>
            <person name="Holland P.W.H."/>
            <person name="King N."/>
            <person name="Lang F.B.F."/>
            <person name="Roger A.J."/>
            <person name="Ruiz-Trillo I."/>
            <person name="Haas B."/>
            <person name="Nusbaum C."/>
            <person name="Birren B."/>
        </authorList>
    </citation>
    <scope>NUCLEOTIDE SEQUENCE [LARGE SCALE GENOMIC DNA]</scope>
    <source>
        <strain evidence="2 3">JP610</strain>
    </source>
</reference>
<dbReference type="Proteomes" id="UP000054560">
    <property type="component" value="Unassembled WGS sequence"/>
</dbReference>
<dbReference type="PROSITE" id="PS51257">
    <property type="entry name" value="PROKAR_LIPOPROTEIN"/>
    <property type="match status" value="1"/>
</dbReference>
<sequence>MLIPIKLVLVSTTCFFVACWCLLTGNNQVLRGTEFSIELSEKNTVDDLASLSSANECTGALNTNIEDEHVNQDTDSAVPENVGSNKLDDASTSNSIDGAVDGKEGELLDVDVSMQNQFSFKGQVEQEEQIDSGDTLDYPENCR</sequence>